<protein>
    <submittedName>
        <fullName evidence="5">LacI family transcriptional regulator</fullName>
    </submittedName>
</protein>
<sequence>MKNSTFHEFPLAVSHFFRHNINGNRQERKSAMPEEITIKDVAKLVGFSTGTVSRVLNGAPNVNPEINSRILRVLKESGYLAKERYRPGRRTRRCGSRICMLAPDMSANWRNNPLCVRWLSGIEEACRKRDYSLDIQFAHPELSSRELVRMLRPYDGILLRVPSLNPEFLPFLPKNMPVVCFDSSRPQLPFPQVAADEYAAGKSVTDELMRLGHEKIAFVNPEIRHRELAARCAGYIEHMVETGKFRAEYLVMSDSEPREITEPQAAPPDLAGMLEYFLSLPEPPTAVIFANDWTAAGFYNACLERQISIPETFSVAAFDNTVSICEILHPKLSSYQLPLFEIAYRAAELLFGMIESDPPDGRREPDIHYLFGKLVLRDSIKPLHTSFRSCK</sequence>
<dbReference type="AlphaFoldDB" id="A0A844G4G3"/>
<evidence type="ECO:0000256" key="2">
    <source>
        <dbReference type="ARBA" id="ARBA00023125"/>
    </source>
</evidence>
<dbReference type="EMBL" id="VUNS01000012">
    <property type="protein sequence ID" value="MST97802.1"/>
    <property type="molecule type" value="Genomic_DNA"/>
</dbReference>
<keyword evidence="1" id="KW-0805">Transcription regulation</keyword>
<dbReference type="CDD" id="cd01392">
    <property type="entry name" value="HTH_LacI"/>
    <property type="match status" value="1"/>
</dbReference>
<dbReference type="CDD" id="cd06267">
    <property type="entry name" value="PBP1_LacI_sugar_binding-like"/>
    <property type="match status" value="1"/>
</dbReference>
<gene>
    <name evidence="5" type="ORF">FYJ85_12210</name>
</gene>
<proteinExistence type="predicted"/>
<evidence type="ECO:0000256" key="1">
    <source>
        <dbReference type="ARBA" id="ARBA00023015"/>
    </source>
</evidence>
<name>A0A844G4G3_9BACT</name>
<dbReference type="Gene3D" id="3.40.50.2300">
    <property type="match status" value="2"/>
</dbReference>
<keyword evidence="3" id="KW-0804">Transcription</keyword>
<dbReference type="PANTHER" id="PTHR30146">
    <property type="entry name" value="LACI-RELATED TRANSCRIPTIONAL REPRESSOR"/>
    <property type="match status" value="1"/>
</dbReference>
<organism evidence="5 6">
    <name type="scientific">Victivallis lenta</name>
    <dbReference type="NCBI Taxonomy" id="2606640"/>
    <lineage>
        <taxon>Bacteria</taxon>
        <taxon>Pseudomonadati</taxon>
        <taxon>Lentisphaerota</taxon>
        <taxon>Lentisphaeria</taxon>
        <taxon>Victivallales</taxon>
        <taxon>Victivallaceae</taxon>
        <taxon>Victivallis</taxon>
    </lineage>
</organism>
<dbReference type="InterPro" id="IPR028082">
    <property type="entry name" value="Peripla_BP_I"/>
</dbReference>
<dbReference type="InterPro" id="IPR046335">
    <property type="entry name" value="LacI/GalR-like_sensor"/>
</dbReference>
<evidence type="ECO:0000313" key="6">
    <source>
        <dbReference type="Proteomes" id="UP000435649"/>
    </source>
</evidence>
<reference evidence="5 6" key="1">
    <citation type="submission" date="2019-08" db="EMBL/GenBank/DDBJ databases">
        <title>In-depth cultivation of the pig gut microbiome towards novel bacterial diversity and tailored functional studies.</title>
        <authorList>
            <person name="Wylensek D."/>
            <person name="Hitch T.C.A."/>
            <person name="Clavel T."/>
        </authorList>
    </citation>
    <scope>NUCLEOTIDE SEQUENCE [LARGE SCALE GENOMIC DNA]</scope>
    <source>
        <strain evidence="5 6">BBE-744-WT-12</strain>
    </source>
</reference>
<dbReference type="Gene3D" id="1.10.260.40">
    <property type="entry name" value="lambda repressor-like DNA-binding domains"/>
    <property type="match status" value="1"/>
</dbReference>
<dbReference type="PANTHER" id="PTHR30146:SF24">
    <property type="entry name" value="XYLOSE OPERON REGULATORY PROTEIN"/>
    <property type="match status" value="1"/>
</dbReference>
<dbReference type="InterPro" id="IPR000843">
    <property type="entry name" value="HTH_LacI"/>
</dbReference>
<dbReference type="GO" id="GO:0003700">
    <property type="term" value="F:DNA-binding transcription factor activity"/>
    <property type="evidence" value="ECO:0007669"/>
    <property type="project" value="TreeGrafter"/>
</dbReference>
<dbReference type="SUPFAM" id="SSF53822">
    <property type="entry name" value="Periplasmic binding protein-like I"/>
    <property type="match status" value="1"/>
</dbReference>
<dbReference type="SMART" id="SM00354">
    <property type="entry name" value="HTH_LACI"/>
    <property type="match status" value="1"/>
</dbReference>
<dbReference type="SUPFAM" id="SSF47413">
    <property type="entry name" value="lambda repressor-like DNA-binding domains"/>
    <property type="match status" value="1"/>
</dbReference>
<keyword evidence="6" id="KW-1185">Reference proteome</keyword>
<dbReference type="InterPro" id="IPR010982">
    <property type="entry name" value="Lambda_DNA-bd_dom_sf"/>
</dbReference>
<evidence type="ECO:0000256" key="3">
    <source>
        <dbReference type="ARBA" id="ARBA00023163"/>
    </source>
</evidence>
<dbReference type="Proteomes" id="UP000435649">
    <property type="component" value="Unassembled WGS sequence"/>
</dbReference>
<evidence type="ECO:0000259" key="4">
    <source>
        <dbReference type="PROSITE" id="PS50932"/>
    </source>
</evidence>
<dbReference type="Pfam" id="PF00356">
    <property type="entry name" value="LacI"/>
    <property type="match status" value="1"/>
</dbReference>
<feature type="domain" description="HTH lacI-type" evidence="4">
    <location>
        <begin position="36"/>
        <end position="79"/>
    </location>
</feature>
<dbReference type="GO" id="GO:0000976">
    <property type="term" value="F:transcription cis-regulatory region binding"/>
    <property type="evidence" value="ECO:0007669"/>
    <property type="project" value="TreeGrafter"/>
</dbReference>
<evidence type="ECO:0000313" key="5">
    <source>
        <dbReference type="EMBL" id="MST97802.1"/>
    </source>
</evidence>
<dbReference type="PROSITE" id="PS50932">
    <property type="entry name" value="HTH_LACI_2"/>
    <property type="match status" value="1"/>
</dbReference>
<keyword evidence="2" id="KW-0238">DNA-binding</keyword>
<accession>A0A844G4G3</accession>
<dbReference type="Pfam" id="PF13377">
    <property type="entry name" value="Peripla_BP_3"/>
    <property type="match status" value="1"/>
</dbReference>
<comment type="caution">
    <text evidence="5">The sequence shown here is derived from an EMBL/GenBank/DDBJ whole genome shotgun (WGS) entry which is preliminary data.</text>
</comment>